<comment type="caution">
    <text evidence="5">The sequence shown here is derived from an EMBL/GenBank/DDBJ whole genome shotgun (WGS) entry which is preliminary data.</text>
</comment>
<dbReference type="SMART" id="SM01092">
    <property type="entry name" value="CO_deh_flav_C"/>
    <property type="match status" value="1"/>
</dbReference>
<dbReference type="PROSITE" id="PS51387">
    <property type="entry name" value="FAD_PCMH"/>
    <property type="match status" value="1"/>
</dbReference>
<dbReference type="Proteomes" id="UP000612855">
    <property type="component" value="Unassembled WGS sequence"/>
</dbReference>
<keyword evidence="6" id="KW-1185">Reference proteome</keyword>
<dbReference type="EMBL" id="BMFJ01000001">
    <property type="protein sequence ID" value="GGE15387.1"/>
    <property type="molecule type" value="Genomic_DNA"/>
</dbReference>
<evidence type="ECO:0000256" key="3">
    <source>
        <dbReference type="ARBA" id="ARBA00023002"/>
    </source>
</evidence>
<accession>A0A916ZVL9</accession>
<proteinExistence type="predicted"/>
<evidence type="ECO:0000256" key="2">
    <source>
        <dbReference type="ARBA" id="ARBA00022827"/>
    </source>
</evidence>
<dbReference type="Pfam" id="PF03450">
    <property type="entry name" value="CO_deh_flav_C"/>
    <property type="match status" value="1"/>
</dbReference>
<dbReference type="PANTHER" id="PTHR42659">
    <property type="entry name" value="XANTHINE DEHYDROGENASE SUBUNIT C-RELATED"/>
    <property type="match status" value="1"/>
</dbReference>
<dbReference type="InterPro" id="IPR051312">
    <property type="entry name" value="Diverse_Substr_Oxidored"/>
</dbReference>
<keyword evidence="1" id="KW-0285">Flavoprotein</keyword>
<evidence type="ECO:0000313" key="5">
    <source>
        <dbReference type="EMBL" id="GGE15387.1"/>
    </source>
</evidence>
<dbReference type="RefSeq" id="WP_188475615.1">
    <property type="nucleotide sequence ID" value="NZ_BMFJ01000001.1"/>
</dbReference>
<dbReference type="InterPro" id="IPR005107">
    <property type="entry name" value="CO_DH_flav_C"/>
</dbReference>
<dbReference type="AlphaFoldDB" id="A0A916ZVL9"/>
<dbReference type="PANTHER" id="PTHR42659:SF2">
    <property type="entry name" value="XANTHINE DEHYDROGENASE SUBUNIT C-RELATED"/>
    <property type="match status" value="1"/>
</dbReference>
<keyword evidence="2" id="KW-0274">FAD</keyword>
<evidence type="ECO:0000313" key="6">
    <source>
        <dbReference type="Proteomes" id="UP000612855"/>
    </source>
</evidence>
<dbReference type="SUPFAM" id="SSF55447">
    <property type="entry name" value="CO dehydrogenase flavoprotein C-terminal domain-like"/>
    <property type="match status" value="1"/>
</dbReference>
<gene>
    <name evidence="5" type="ORF">GCM10011360_00240</name>
</gene>
<evidence type="ECO:0000256" key="1">
    <source>
        <dbReference type="ARBA" id="ARBA00022630"/>
    </source>
</evidence>
<protein>
    <submittedName>
        <fullName evidence="5">Dehydrogenase</fullName>
    </submittedName>
</protein>
<dbReference type="SUPFAM" id="SSF56176">
    <property type="entry name" value="FAD-binding/transporter-associated domain-like"/>
    <property type="match status" value="1"/>
</dbReference>
<organism evidence="5 6">
    <name type="scientific">Primorskyibacter flagellatus</name>
    <dbReference type="NCBI Taxonomy" id="1387277"/>
    <lineage>
        <taxon>Bacteria</taxon>
        <taxon>Pseudomonadati</taxon>
        <taxon>Pseudomonadota</taxon>
        <taxon>Alphaproteobacteria</taxon>
        <taxon>Rhodobacterales</taxon>
        <taxon>Roseobacteraceae</taxon>
        <taxon>Primorskyibacter</taxon>
    </lineage>
</organism>
<dbReference type="InterPro" id="IPR002346">
    <property type="entry name" value="Mopterin_DH_FAD-bd"/>
</dbReference>
<dbReference type="InterPro" id="IPR036683">
    <property type="entry name" value="CO_DH_flav_C_dom_sf"/>
</dbReference>
<sequence length="288" mass="30082">MTIIARSTEPVLQRPATLTEALALSGPGSVWWAGGTDLWLMIDRKGLRPEALIDLTHIAELRAIQTTGAETTLGAALTLAELEASPLPAVADTVRSMCTVQTRTLATLGGNLCHAAPSADLAPVLLALGAEVSIAGPAGTRRIPLDGFFTGPGRTVLSAEEILTAVHVPTPQRQTAAYTRIARTVVDIALVGAAASLTLDEECHVLDARVALCAVAPVPLLVPGIAEALKGRAYDGLDFAGCAKMAEEACAPITDLRASADYRRRMAGVLTRRALTTAADHLRRMPCA</sequence>
<dbReference type="InterPro" id="IPR016166">
    <property type="entry name" value="FAD-bd_PCMH"/>
</dbReference>
<evidence type="ECO:0000259" key="4">
    <source>
        <dbReference type="PROSITE" id="PS51387"/>
    </source>
</evidence>
<dbReference type="GO" id="GO:0071949">
    <property type="term" value="F:FAD binding"/>
    <property type="evidence" value="ECO:0007669"/>
    <property type="project" value="InterPro"/>
</dbReference>
<keyword evidence="3" id="KW-0560">Oxidoreductase</keyword>
<feature type="domain" description="FAD-binding PCMH-type" evidence="4">
    <location>
        <begin position="3"/>
        <end position="173"/>
    </location>
</feature>
<dbReference type="InterPro" id="IPR016169">
    <property type="entry name" value="FAD-bd_PCMH_sub2"/>
</dbReference>
<dbReference type="Gene3D" id="3.30.43.10">
    <property type="entry name" value="Uridine Diphospho-n-acetylenolpyruvylglucosamine Reductase, domain 2"/>
    <property type="match status" value="1"/>
</dbReference>
<dbReference type="Pfam" id="PF00941">
    <property type="entry name" value="FAD_binding_5"/>
    <property type="match status" value="1"/>
</dbReference>
<reference evidence="6" key="1">
    <citation type="journal article" date="2019" name="Int. J. Syst. Evol. Microbiol.">
        <title>The Global Catalogue of Microorganisms (GCM) 10K type strain sequencing project: providing services to taxonomists for standard genome sequencing and annotation.</title>
        <authorList>
            <consortium name="The Broad Institute Genomics Platform"/>
            <consortium name="The Broad Institute Genome Sequencing Center for Infectious Disease"/>
            <person name="Wu L."/>
            <person name="Ma J."/>
        </authorList>
    </citation>
    <scope>NUCLEOTIDE SEQUENCE [LARGE SCALE GENOMIC DNA]</scope>
    <source>
        <strain evidence="6">CGMCC 1.12664</strain>
    </source>
</reference>
<dbReference type="Gene3D" id="3.30.390.50">
    <property type="entry name" value="CO dehydrogenase flavoprotein, C-terminal domain"/>
    <property type="match status" value="1"/>
</dbReference>
<dbReference type="GO" id="GO:0016491">
    <property type="term" value="F:oxidoreductase activity"/>
    <property type="evidence" value="ECO:0007669"/>
    <property type="project" value="UniProtKB-KW"/>
</dbReference>
<dbReference type="InterPro" id="IPR016167">
    <property type="entry name" value="FAD-bd_PCMH_sub1"/>
</dbReference>
<dbReference type="InterPro" id="IPR036318">
    <property type="entry name" value="FAD-bd_PCMH-like_sf"/>
</dbReference>
<dbReference type="Gene3D" id="3.30.465.10">
    <property type="match status" value="1"/>
</dbReference>
<name>A0A916ZVL9_9RHOB</name>